<protein>
    <submittedName>
        <fullName evidence="2">Uncharacterized protein</fullName>
    </submittedName>
</protein>
<evidence type="ECO:0000256" key="1">
    <source>
        <dbReference type="SAM" id="MobiDB-lite"/>
    </source>
</evidence>
<accession>A0A6A6CGW8</accession>
<evidence type="ECO:0000313" key="2">
    <source>
        <dbReference type="EMBL" id="KAF2165893.1"/>
    </source>
</evidence>
<feature type="region of interest" description="Disordered" evidence="1">
    <location>
        <begin position="224"/>
        <end position="288"/>
    </location>
</feature>
<organism evidence="2 3">
    <name type="scientific">Zasmidium cellare ATCC 36951</name>
    <dbReference type="NCBI Taxonomy" id="1080233"/>
    <lineage>
        <taxon>Eukaryota</taxon>
        <taxon>Fungi</taxon>
        <taxon>Dikarya</taxon>
        <taxon>Ascomycota</taxon>
        <taxon>Pezizomycotina</taxon>
        <taxon>Dothideomycetes</taxon>
        <taxon>Dothideomycetidae</taxon>
        <taxon>Mycosphaerellales</taxon>
        <taxon>Mycosphaerellaceae</taxon>
        <taxon>Zasmidium</taxon>
    </lineage>
</organism>
<dbReference type="GeneID" id="54566226"/>
<feature type="region of interest" description="Disordered" evidence="1">
    <location>
        <begin position="1"/>
        <end position="201"/>
    </location>
</feature>
<evidence type="ECO:0000313" key="3">
    <source>
        <dbReference type="Proteomes" id="UP000799537"/>
    </source>
</evidence>
<feature type="compositionally biased region" description="Polar residues" evidence="1">
    <location>
        <begin position="176"/>
        <end position="201"/>
    </location>
</feature>
<feature type="compositionally biased region" description="Polar residues" evidence="1">
    <location>
        <begin position="100"/>
        <end position="111"/>
    </location>
</feature>
<feature type="compositionally biased region" description="Polar residues" evidence="1">
    <location>
        <begin position="247"/>
        <end position="256"/>
    </location>
</feature>
<sequence>MDSILFYGDRGEASRRQVRSAAAQHSHRIGPRKPKSSKKTKTDTASTTKKRPLKANNFVSHGPADLEKRAAKGRPSTSANGSFSSSSSTPPSATAAVATNQGALSSPASTPSHEHNDAKRQHSFRFKEGRGDERPRMPQPSSSSDAPTPSYSTGPAPTQAQAPLPPPLVIERIPQAVTSTASHSRQSSGASTVSPSTRLPQYSWTEYPRYGLSHTAFQSSLQTLAQAAVESSDQRFSPVPSRGGSVPESSPSTTPLSGPELARSRAVLAAGRASETPPSVRGPALSSASTIASFTATALAAESAPAGPAPTPPSARSSASPGLRRPSGTSTWTPANLPGPRPCIGEPKRTGPTMIESRELPRLDSGGPNGGGANVSSFADFLRSTADGRQYIDDLDRRRSRSSAGSEGRDGAVKQEVPPEWR</sequence>
<dbReference type="OrthoDB" id="3640637at2759"/>
<feature type="compositionally biased region" description="Basic and acidic residues" evidence="1">
    <location>
        <begin position="112"/>
        <end position="136"/>
    </location>
</feature>
<keyword evidence="3" id="KW-1185">Reference proteome</keyword>
<feature type="compositionally biased region" description="Low complexity" evidence="1">
    <location>
        <begin position="75"/>
        <end position="99"/>
    </location>
</feature>
<feature type="compositionally biased region" description="Basic and acidic residues" evidence="1">
    <location>
        <begin position="407"/>
        <end position="422"/>
    </location>
</feature>
<feature type="compositionally biased region" description="Low complexity" evidence="1">
    <location>
        <begin position="314"/>
        <end position="328"/>
    </location>
</feature>
<feature type="compositionally biased region" description="Polar residues" evidence="1">
    <location>
        <begin position="224"/>
        <end position="235"/>
    </location>
</feature>
<dbReference type="RefSeq" id="XP_033666782.1">
    <property type="nucleotide sequence ID" value="XM_033812954.1"/>
</dbReference>
<dbReference type="AlphaFoldDB" id="A0A6A6CGW8"/>
<feature type="region of interest" description="Disordered" evidence="1">
    <location>
        <begin position="301"/>
        <end position="422"/>
    </location>
</feature>
<reference evidence="2" key="1">
    <citation type="journal article" date="2020" name="Stud. Mycol.">
        <title>101 Dothideomycetes genomes: a test case for predicting lifestyles and emergence of pathogens.</title>
        <authorList>
            <person name="Haridas S."/>
            <person name="Albert R."/>
            <person name="Binder M."/>
            <person name="Bloem J."/>
            <person name="Labutti K."/>
            <person name="Salamov A."/>
            <person name="Andreopoulos B."/>
            <person name="Baker S."/>
            <person name="Barry K."/>
            <person name="Bills G."/>
            <person name="Bluhm B."/>
            <person name="Cannon C."/>
            <person name="Castanera R."/>
            <person name="Culley D."/>
            <person name="Daum C."/>
            <person name="Ezra D."/>
            <person name="Gonzalez J."/>
            <person name="Henrissat B."/>
            <person name="Kuo A."/>
            <person name="Liang C."/>
            <person name="Lipzen A."/>
            <person name="Lutzoni F."/>
            <person name="Magnuson J."/>
            <person name="Mondo S."/>
            <person name="Nolan M."/>
            <person name="Ohm R."/>
            <person name="Pangilinan J."/>
            <person name="Park H.-J."/>
            <person name="Ramirez L."/>
            <person name="Alfaro M."/>
            <person name="Sun H."/>
            <person name="Tritt A."/>
            <person name="Yoshinaga Y."/>
            <person name="Zwiers L.-H."/>
            <person name="Turgeon B."/>
            <person name="Goodwin S."/>
            <person name="Spatafora J."/>
            <person name="Crous P."/>
            <person name="Grigoriev I."/>
        </authorList>
    </citation>
    <scope>NUCLEOTIDE SEQUENCE</scope>
    <source>
        <strain evidence="2">ATCC 36951</strain>
    </source>
</reference>
<name>A0A6A6CGW8_ZASCE</name>
<gene>
    <name evidence="2" type="ORF">M409DRAFT_55266</name>
</gene>
<feature type="compositionally biased region" description="Low complexity" evidence="1">
    <location>
        <begin position="139"/>
        <end position="162"/>
    </location>
</feature>
<dbReference type="EMBL" id="ML993598">
    <property type="protein sequence ID" value="KAF2165893.1"/>
    <property type="molecule type" value="Genomic_DNA"/>
</dbReference>
<dbReference type="Proteomes" id="UP000799537">
    <property type="component" value="Unassembled WGS sequence"/>
</dbReference>
<feature type="compositionally biased region" description="Basic residues" evidence="1">
    <location>
        <begin position="25"/>
        <end position="39"/>
    </location>
</feature>
<proteinExistence type="predicted"/>